<evidence type="ECO:0000256" key="2">
    <source>
        <dbReference type="ARBA" id="ARBA00023002"/>
    </source>
</evidence>
<evidence type="ECO:0000259" key="3">
    <source>
        <dbReference type="SMART" id="SM00822"/>
    </source>
</evidence>
<dbReference type="InterPro" id="IPR036291">
    <property type="entry name" value="NAD(P)-bd_dom_sf"/>
</dbReference>
<dbReference type="EMBL" id="BAAAQK010000005">
    <property type="protein sequence ID" value="GAA1844240.1"/>
    <property type="molecule type" value="Genomic_DNA"/>
</dbReference>
<evidence type="ECO:0000313" key="5">
    <source>
        <dbReference type="Proteomes" id="UP001500449"/>
    </source>
</evidence>
<protein>
    <submittedName>
        <fullName evidence="4">SDR family oxidoreductase</fullName>
    </submittedName>
</protein>
<dbReference type="Proteomes" id="UP001500449">
    <property type="component" value="Unassembled WGS sequence"/>
</dbReference>
<dbReference type="InterPro" id="IPR020904">
    <property type="entry name" value="Sc_DH/Rdtase_CS"/>
</dbReference>
<keyword evidence="5" id="KW-1185">Reference proteome</keyword>
<dbReference type="PRINTS" id="PR00080">
    <property type="entry name" value="SDRFAMILY"/>
</dbReference>
<evidence type="ECO:0000256" key="1">
    <source>
        <dbReference type="ARBA" id="ARBA00006484"/>
    </source>
</evidence>
<dbReference type="PRINTS" id="PR00081">
    <property type="entry name" value="GDHRDH"/>
</dbReference>
<dbReference type="PANTHER" id="PTHR43639:SF1">
    <property type="entry name" value="SHORT-CHAIN DEHYDROGENASE_REDUCTASE FAMILY PROTEIN"/>
    <property type="match status" value="1"/>
</dbReference>
<evidence type="ECO:0000313" key="4">
    <source>
        <dbReference type="EMBL" id="GAA1844240.1"/>
    </source>
</evidence>
<proteinExistence type="inferred from homology"/>
<dbReference type="SUPFAM" id="SSF51735">
    <property type="entry name" value="NAD(P)-binding Rossmann-fold domains"/>
    <property type="match status" value="1"/>
</dbReference>
<dbReference type="SMART" id="SM00822">
    <property type="entry name" value="PKS_KR"/>
    <property type="match status" value="1"/>
</dbReference>
<keyword evidence="2" id="KW-0560">Oxidoreductase</keyword>
<accession>A0ABN2N1D7</accession>
<dbReference type="CDD" id="cd05233">
    <property type="entry name" value="SDR_c"/>
    <property type="match status" value="1"/>
</dbReference>
<dbReference type="Gene3D" id="3.40.50.720">
    <property type="entry name" value="NAD(P)-binding Rossmann-like Domain"/>
    <property type="match status" value="1"/>
</dbReference>
<gene>
    <name evidence="4" type="ORF">GCM10009836_24560</name>
</gene>
<dbReference type="PANTHER" id="PTHR43639">
    <property type="entry name" value="OXIDOREDUCTASE, SHORT-CHAIN DEHYDROGENASE/REDUCTASE FAMILY (AFU_ORTHOLOGUE AFUA_5G02870)"/>
    <property type="match status" value="1"/>
</dbReference>
<dbReference type="InterPro" id="IPR002347">
    <property type="entry name" value="SDR_fam"/>
</dbReference>
<dbReference type="PROSITE" id="PS00061">
    <property type="entry name" value="ADH_SHORT"/>
    <property type="match status" value="1"/>
</dbReference>
<organism evidence="4 5">
    <name type="scientific">Pseudonocardia ailaonensis</name>
    <dbReference type="NCBI Taxonomy" id="367279"/>
    <lineage>
        <taxon>Bacteria</taxon>
        <taxon>Bacillati</taxon>
        <taxon>Actinomycetota</taxon>
        <taxon>Actinomycetes</taxon>
        <taxon>Pseudonocardiales</taxon>
        <taxon>Pseudonocardiaceae</taxon>
        <taxon>Pseudonocardia</taxon>
    </lineage>
</organism>
<feature type="domain" description="Ketoreductase" evidence="3">
    <location>
        <begin position="19"/>
        <end position="192"/>
    </location>
</feature>
<name>A0ABN2N1D7_9PSEU</name>
<dbReference type="Pfam" id="PF13561">
    <property type="entry name" value="adh_short_C2"/>
    <property type="match status" value="1"/>
</dbReference>
<reference evidence="4 5" key="1">
    <citation type="journal article" date="2019" name="Int. J. Syst. Evol. Microbiol.">
        <title>The Global Catalogue of Microorganisms (GCM) 10K type strain sequencing project: providing services to taxonomists for standard genome sequencing and annotation.</title>
        <authorList>
            <consortium name="The Broad Institute Genomics Platform"/>
            <consortium name="The Broad Institute Genome Sequencing Center for Infectious Disease"/>
            <person name="Wu L."/>
            <person name="Ma J."/>
        </authorList>
    </citation>
    <scope>NUCLEOTIDE SEQUENCE [LARGE SCALE GENOMIC DNA]</scope>
    <source>
        <strain evidence="4 5">JCM 16009</strain>
    </source>
</reference>
<comment type="similarity">
    <text evidence="1">Belongs to the short-chain dehydrogenases/reductases (SDR) family.</text>
</comment>
<dbReference type="NCBIfam" id="NF005893">
    <property type="entry name" value="PRK07856.1"/>
    <property type="match status" value="1"/>
</dbReference>
<sequence>MPDARVVGEPTVPWDLKGLRVLVTGGGRGIGRVIATRFLAGGAEVAVCGRTEPEDLPEAAGTRAVFVSADLREAAEAADAVREAARLLGGLDVLVNNAGGSPSADAATASPRFFDRVVALNLHAAFYCAQAARPLMLEGGGGCVVNIGSISGKDPSPGTSAYSVAKAGLLMLTRSLALEWGPAIRINHVTVGQVATEDMAEWYAGEDGSGEAVLERLAATIPAGRMADPDDVASACLYLASPLAGYVSGADLDVTGGGEFPARHLATLPREPGAGAPR</sequence>
<comment type="caution">
    <text evidence="4">The sequence shown here is derived from an EMBL/GenBank/DDBJ whole genome shotgun (WGS) entry which is preliminary data.</text>
</comment>
<dbReference type="InterPro" id="IPR057326">
    <property type="entry name" value="KR_dom"/>
</dbReference>